<evidence type="ECO:0000256" key="10">
    <source>
        <dbReference type="HAMAP-Rule" id="MF_00121"/>
    </source>
</evidence>
<dbReference type="PANTHER" id="PTHR11659">
    <property type="entry name" value="GLUTAMYL-TRNA GLN AMIDOTRANSFERASE SUBUNIT B MITOCHONDRIAL AND PROKARYOTIC PET112-RELATED"/>
    <property type="match status" value="1"/>
</dbReference>
<comment type="similarity">
    <text evidence="1 10">Belongs to the GatB/GatE family. GatB subfamily.</text>
</comment>
<evidence type="ECO:0000256" key="4">
    <source>
        <dbReference type="ARBA" id="ARBA00022741"/>
    </source>
</evidence>
<dbReference type="InterPro" id="IPR014746">
    <property type="entry name" value="Gln_synth/guanido_kin_cat_dom"/>
</dbReference>
<protein>
    <recommendedName>
        <fullName evidence="10">Aspartyl/glutamyl-tRNA(Asn/Gln) amidotransferase subunit B</fullName>
        <shortName evidence="10">Asp/Glu-ADT subunit B</shortName>
        <ecNumber evidence="10">6.3.5.-</ecNumber>
    </recommendedName>
</protein>
<dbReference type="Gene3D" id="1.10.10.410">
    <property type="match status" value="1"/>
</dbReference>
<evidence type="ECO:0000256" key="8">
    <source>
        <dbReference type="ARBA" id="ARBA00047380"/>
    </source>
</evidence>
<evidence type="ECO:0000256" key="3">
    <source>
        <dbReference type="ARBA" id="ARBA00022598"/>
    </source>
</evidence>
<gene>
    <name evidence="10 12" type="primary">gatB</name>
    <name evidence="12" type="ORF">PUP29_02505</name>
</gene>
<dbReference type="NCBIfam" id="TIGR00133">
    <property type="entry name" value="gatB"/>
    <property type="match status" value="1"/>
</dbReference>
<dbReference type="Pfam" id="PF02934">
    <property type="entry name" value="GatB_N"/>
    <property type="match status" value="1"/>
</dbReference>
<keyword evidence="6 10" id="KW-0648">Protein biosynthesis</keyword>
<feature type="domain" description="Asn/Gln amidotransferase" evidence="11">
    <location>
        <begin position="325"/>
        <end position="472"/>
    </location>
</feature>
<dbReference type="InterPro" id="IPR018027">
    <property type="entry name" value="Asn/Gln_amidotransferase"/>
</dbReference>
<evidence type="ECO:0000313" key="12">
    <source>
        <dbReference type="EMBL" id="XCC62814.1"/>
    </source>
</evidence>
<dbReference type="InterPro" id="IPR004413">
    <property type="entry name" value="GatB"/>
</dbReference>
<dbReference type="EC" id="6.3.5.-" evidence="10"/>
<dbReference type="GO" id="GO:0070681">
    <property type="term" value="P:glutaminyl-tRNAGln biosynthesis via transamidation"/>
    <property type="evidence" value="ECO:0007669"/>
    <property type="project" value="TreeGrafter"/>
</dbReference>
<dbReference type="FunFam" id="1.10.10.410:FF:000001">
    <property type="entry name" value="Aspartyl/glutamyl-tRNA(Asn/Gln) amidotransferase subunit B"/>
    <property type="match status" value="1"/>
</dbReference>
<sequence length="475" mass="53363">MKYETVIGLEVHVEMATETKIFCSCKNEFGSEPNTNVCPVCLSMPGTLPVLNEQAVEYGVRAGLSLNCNIPNYSKLDRKGYFYPDLAKAYQISQYDFPLCGHGEVEVEADGEKHKIGITRIHIEEDAGKLVHQGTESFVDYNRGGVPLMEIVTDPDFRSAAQVKAFLDTVRANMEYIGVSDCKMEEGSMRCDINISVRPIGSERYGTRTELKNINSISAAQRAIEYEAKRHIEVIEDGGEIIQETRRWDDAKGRTFPMRDKEEAHDYRYFPDPDLVPVYLTDERIADIKASLPELPAAKRQRYVDEFGLPEYDAGVLTMSKYTAKFFEDSVAVYREPKAISNYIMVELARLLKENNVEAKDIPISPEDFTDLLKMVNDGVINSSVGKQVFEEMFKTGKKPAQIVEEKDLKQNDNADEILALVQKIVAENPKPVADYKGGNKKAMTFFVGQVMKATKGKANPKTVNELVKAELDKA</sequence>
<evidence type="ECO:0000256" key="9">
    <source>
        <dbReference type="ARBA" id="ARBA00047913"/>
    </source>
</evidence>
<dbReference type="SUPFAM" id="SSF89095">
    <property type="entry name" value="GatB/YqeY motif"/>
    <property type="match status" value="1"/>
</dbReference>
<keyword evidence="5 10" id="KW-0067">ATP-binding</keyword>
<dbReference type="PANTHER" id="PTHR11659:SF0">
    <property type="entry name" value="GLUTAMYL-TRNA(GLN) AMIDOTRANSFERASE SUBUNIT B, MITOCHONDRIAL"/>
    <property type="match status" value="1"/>
</dbReference>
<dbReference type="SMART" id="SM00845">
    <property type="entry name" value="GatB_Yqey"/>
    <property type="match status" value="1"/>
</dbReference>
<dbReference type="GO" id="GO:0050567">
    <property type="term" value="F:glutaminyl-tRNA synthase (glutamine-hydrolyzing) activity"/>
    <property type="evidence" value="ECO:0007669"/>
    <property type="project" value="UniProtKB-UniRule"/>
</dbReference>
<dbReference type="Pfam" id="PF02637">
    <property type="entry name" value="GatB_Yqey"/>
    <property type="match status" value="1"/>
</dbReference>
<keyword evidence="3 10" id="KW-0436">Ligase</keyword>
<dbReference type="InterPro" id="IPR042114">
    <property type="entry name" value="GatB_C_1"/>
</dbReference>
<evidence type="ECO:0000256" key="2">
    <source>
        <dbReference type="ARBA" id="ARBA00011123"/>
    </source>
</evidence>
<organism evidence="12">
    <name type="scientific">Christensenella massiliensis</name>
    <dbReference type="NCBI Taxonomy" id="1805714"/>
    <lineage>
        <taxon>Bacteria</taxon>
        <taxon>Bacillati</taxon>
        <taxon>Bacillota</taxon>
        <taxon>Clostridia</taxon>
        <taxon>Christensenellales</taxon>
        <taxon>Christensenellaceae</taxon>
        <taxon>Christensenella</taxon>
    </lineage>
</organism>
<name>A0AAU8A9M9_9FIRM</name>
<dbReference type="InterPro" id="IPR006075">
    <property type="entry name" value="Asn/Gln-tRNA_Trfase_suB/E_cat"/>
</dbReference>
<evidence type="ECO:0000256" key="5">
    <source>
        <dbReference type="ARBA" id="ARBA00022840"/>
    </source>
</evidence>
<dbReference type="SUPFAM" id="SSF55931">
    <property type="entry name" value="Glutamine synthetase/guanido kinase"/>
    <property type="match status" value="1"/>
</dbReference>
<evidence type="ECO:0000256" key="7">
    <source>
        <dbReference type="ARBA" id="ARBA00024799"/>
    </source>
</evidence>
<dbReference type="NCBIfam" id="NF004012">
    <property type="entry name" value="PRK05477.1-2"/>
    <property type="match status" value="1"/>
</dbReference>
<dbReference type="AlphaFoldDB" id="A0AAU8A9M9"/>
<reference evidence="12" key="1">
    <citation type="submission" date="2023-02" db="EMBL/GenBank/DDBJ databases">
        <title>Gut commensal Christensenella minuta modulates host metabolism via a new class of secondary bile acids.</title>
        <authorList>
            <person name="Liu C."/>
        </authorList>
    </citation>
    <scope>NUCLEOTIDE SEQUENCE</scope>
    <source>
        <strain evidence="12">CA70</strain>
    </source>
</reference>
<evidence type="ECO:0000256" key="6">
    <source>
        <dbReference type="ARBA" id="ARBA00022917"/>
    </source>
</evidence>
<dbReference type="InterPro" id="IPR017959">
    <property type="entry name" value="Asn/Gln-tRNA_amidoTrfase_suB/E"/>
</dbReference>
<dbReference type="EMBL" id="CP117826">
    <property type="protein sequence ID" value="XCC62814.1"/>
    <property type="molecule type" value="Genomic_DNA"/>
</dbReference>
<dbReference type="InterPro" id="IPR023168">
    <property type="entry name" value="GatB_Yqey_C_2"/>
</dbReference>
<accession>A0AAU8A9M9</accession>
<dbReference type="InterPro" id="IPR017958">
    <property type="entry name" value="Gln-tRNA_amidoTrfase_suB_CS"/>
</dbReference>
<dbReference type="GO" id="GO:0005524">
    <property type="term" value="F:ATP binding"/>
    <property type="evidence" value="ECO:0007669"/>
    <property type="project" value="UniProtKB-KW"/>
</dbReference>
<comment type="function">
    <text evidence="7 10">Allows the formation of correctly charged Asn-tRNA(Asn) or Gln-tRNA(Gln) through the transamidation of misacylated Asp-tRNA(Asn) or Glu-tRNA(Gln) in organisms which lack either or both of asparaginyl-tRNA or glutaminyl-tRNA synthetases. The reaction takes place in the presence of glutamine and ATP through an activated phospho-Asp-tRNA(Asn) or phospho-Glu-tRNA(Gln).</text>
</comment>
<comment type="catalytic activity">
    <reaction evidence="9 10">
        <text>L-glutamyl-tRNA(Gln) + L-glutamine + ATP + H2O = L-glutaminyl-tRNA(Gln) + L-glutamate + ADP + phosphate + H(+)</text>
        <dbReference type="Rhea" id="RHEA:17521"/>
        <dbReference type="Rhea" id="RHEA-COMP:9681"/>
        <dbReference type="Rhea" id="RHEA-COMP:9684"/>
        <dbReference type="ChEBI" id="CHEBI:15377"/>
        <dbReference type="ChEBI" id="CHEBI:15378"/>
        <dbReference type="ChEBI" id="CHEBI:29985"/>
        <dbReference type="ChEBI" id="CHEBI:30616"/>
        <dbReference type="ChEBI" id="CHEBI:43474"/>
        <dbReference type="ChEBI" id="CHEBI:58359"/>
        <dbReference type="ChEBI" id="CHEBI:78520"/>
        <dbReference type="ChEBI" id="CHEBI:78521"/>
        <dbReference type="ChEBI" id="CHEBI:456216"/>
    </reaction>
</comment>
<keyword evidence="4 10" id="KW-0547">Nucleotide-binding</keyword>
<evidence type="ECO:0000256" key="1">
    <source>
        <dbReference type="ARBA" id="ARBA00005306"/>
    </source>
</evidence>
<dbReference type="HAMAP" id="MF_00121">
    <property type="entry name" value="GatB"/>
    <property type="match status" value="1"/>
</dbReference>
<dbReference type="FunFam" id="1.10.150.380:FF:000001">
    <property type="entry name" value="Aspartyl/glutamyl-tRNA(Asn/Gln) amidotransferase subunit B"/>
    <property type="match status" value="1"/>
</dbReference>
<evidence type="ECO:0000259" key="11">
    <source>
        <dbReference type="SMART" id="SM00845"/>
    </source>
</evidence>
<comment type="subunit">
    <text evidence="2 10">Heterotrimer of A, B and C subunits.</text>
</comment>
<dbReference type="Gene3D" id="1.10.150.380">
    <property type="entry name" value="GatB domain, N-terminal subdomain"/>
    <property type="match status" value="1"/>
</dbReference>
<dbReference type="RefSeq" id="WP_079547393.1">
    <property type="nucleotide sequence ID" value="NZ_CP117826.1"/>
</dbReference>
<dbReference type="NCBIfam" id="NF004014">
    <property type="entry name" value="PRK05477.1-4"/>
    <property type="match status" value="1"/>
</dbReference>
<comment type="catalytic activity">
    <reaction evidence="8 10">
        <text>L-aspartyl-tRNA(Asn) + L-glutamine + ATP + H2O = L-asparaginyl-tRNA(Asn) + L-glutamate + ADP + phosphate + 2 H(+)</text>
        <dbReference type="Rhea" id="RHEA:14513"/>
        <dbReference type="Rhea" id="RHEA-COMP:9674"/>
        <dbReference type="Rhea" id="RHEA-COMP:9677"/>
        <dbReference type="ChEBI" id="CHEBI:15377"/>
        <dbReference type="ChEBI" id="CHEBI:15378"/>
        <dbReference type="ChEBI" id="CHEBI:29985"/>
        <dbReference type="ChEBI" id="CHEBI:30616"/>
        <dbReference type="ChEBI" id="CHEBI:43474"/>
        <dbReference type="ChEBI" id="CHEBI:58359"/>
        <dbReference type="ChEBI" id="CHEBI:78515"/>
        <dbReference type="ChEBI" id="CHEBI:78516"/>
        <dbReference type="ChEBI" id="CHEBI:456216"/>
    </reaction>
</comment>
<dbReference type="InterPro" id="IPR003789">
    <property type="entry name" value="Asn/Gln_tRNA_amidoTrase-B-like"/>
</dbReference>
<dbReference type="PROSITE" id="PS01234">
    <property type="entry name" value="GATB"/>
    <property type="match status" value="1"/>
</dbReference>
<proteinExistence type="inferred from homology"/>
<dbReference type="GO" id="GO:0006412">
    <property type="term" value="P:translation"/>
    <property type="evidence" value="ECO:0007669"/>
    <property type="project" value="UniProtKB-UniRule"/>
</dbReference>